<dbReference type="EMBL" id="OU466862">
    <property type="protein sequence ID" value="CAH2074497.1"/>
    <property type="molecule type" value="Genomic_DNA"/>
</dbReference>
<dbReference type="PANTHER" id="PTHR37723">
    <property type="entry name" value="PROTEIN FAR-RED ELONGATED HYPOCOTYL 1"/>
    <property type="match status" value="1"/>
</dbReference>
<dbReference type="PANTHER" id="PTHR37723:SF1">
    <property type="entry name" value="PROTEIN FAR-RED-ELONGATED HYPOCOTYL 1-LIKE"/>
    <property type="match status" value="1"/>
</dbReference>
<protein>
    <submittedName>
        <fullName evidence="2">Uncharacterized protein</fullName>
    </submittedName>
</protein>
<proteinExistence type="predicted"/>
<gene>
    <name evidence="2" type="ORF">TAV2_LOCUS21913</name>
</gene>
<evidence type="ECO:0000313" key="2">
    <source>
        <dbReference type="EMBL" id="CAH2074497.1"/>
    </source>
</evidence>
<feature type="region of interest" description="Disordered" evidence="1">
    <location>
        <begin position="1"/>
        <end position="23"/>
    </location>
</feature>
<name>A0AAU9SWK5_THLAR</name>
<dbReference type="GO" id="GO:0016607">
    <property type="term" value="C:nuclear speck"/>
    <property type="evidence" value="ECO:0007669"/>
    <property type="project" value="TreeGrafter"/>
</dbReference>
<evidence type="ECO:0000256" key="1">
    <source>
        <dbReference type="SAM" id="MobiDB-lite"/>
    </source>
</evidence>
<dbReference type="GO" id="GO:0005737">
    <property type="term" value="C:cytoplasm"/>
    <property type="evidence" value="ECO:0007669"/>
    <property type="project" value="TreeGrafter"/>
</dbReference>
<dbReference type="GO" id="GO:0061608">
    <property type="term" value="F:nuclear import signal receptor activity"/>
    <property type="evidence" value="ECO:0007669"/>
    <property type="project" value="TreeGrafter"/>
</dbReference>
<accession>A0AAU9SWK5</accession>
<dbReference type="Proteomes" id="UP000836841">
    <property type="component" value="Chromosome 6"/>
</dbReference>
<dbReference type="GO" id="GO:0009639">
    <property type="term" value="P:response to red or far red light"/>
    <property type="evidence" value="ECO:0007669"/>
    <property type="project" value="InterPro"/>
</dbReference>
<organism evidence="2 3">
    <name type="scientific">Thlaspi arvense</name>
    <name type="common">Field penny-cress</name>
    <dbReference type="NCBI Taxonomy" id="13288"/>
    <lineage>
        <taxon>Eukaryota</taxon>
        <taxon>Viridiplantae</taxon>
        <taxon>Streptophyta</taxon>
        <taxon>Embryophyta</taxon>
        <taxon>Tracheophyta</taxon>
        <taxon>Spermatophyta</taxon>
        <taxon>Magnoliopsida</taxon>
        <taxon>eudicotyledons</taxon>
        <taxon>Gunneridae</taxon>
        <taxon>Pentapetalae</taxon>
        <taxon>rosids</taxon>
        <taxon>malvids</taxon>
        <taxon>Brassicales</taxon>
        <taxon>Brassicaceae</taxon>
        <taxon>Thlaspideae</taxon>
        <taxon>Thlaspi</taxon>
    </lineage>
</organism>
<feature type="compositionally biased region" description="Low complexity" evidence="1">
    <location>
        <begin position="66"/>
        <end position="77"/>
    </location>
</feature>
<dbReference type="GO" id="GO:0051457">
    <property type="term" value="P:maintenance of protein location in nucleus"/>
    <property type="evidence" value="ECO:0007669"/>
    <property type="project" value="TreeGrafter"/>
</dbReference>
<feature type="region of interest" description="Disordered" evidence="1">
    <location>
        <begin position="57"/>
        <end position="77"/>
    </location>
</feature>
<sequence>MMVVAEECLDSSKKRKQRAEESDLLSPLPKHFCLEQASLPDSSCPSSDIECAECSHAMEDTKTSDETSSSSSASVTGGASLYTFKDSSYSTAGSSNSSSGYARSSIDQCCSKGNDKAQEYVDELSEMEFIYPEFGVENLPELLHSQDSNLEGSYYTLSSARWSVSNQDSEETTTKPTIDQEFEDYFSTLMM</sequence>
<dbReference type="InterPro" id="IPR037766">
    <property type="entry name" value="FHY1"/>
</dbReference>
<reference evidence="2 3" key="1">
    <citation type="submission" date="2022-03" db="EMBL/GenBank/DDBJ databases">
        <authorList>
            <person name="Nunn A."/>
            <person name="Chopra R."/>
            <person name="Nunn A."/>
            <person name="Contreras Garrido A."/>
        </authorList>
    </citation>
    <scope>NUCLEOTIDE SEQUENCE [LARGE SCALE GENOMIC DNA]</scope>
</reference>
<keyword evidence="3" id="KW-1185">Reference proteome</keyword>
<evidence type="ECO:0000313" key="3">
    <source>
        <dbReference type="Proteomes" id="UP000836841"/>
    </source>
</evidence>
<dbReference type="AlphaFoldDB" id="A0AAU9SWK5"/>